<reference evidence="14" key="2">
    <citation type="submission" date="2025-08" db="UniProtKB">
        <authorList>
            <consortium name="RefSeq"/>
        </authorList>
    </citation>
    <scope>IDENTIFICATION</scope>
</reference>
<dbReference type="InterPro" id="IPR001828">
    <property type="entry name" value="ANF_lig-bd_rcpt"/>
</dbReference>
<evidence type="ECO:0000259" key="12">
    <source>
        <dbReference type="PROSITE" id="PS50259"/>
    </source>
</evidence>
<dbReference type="Pfam" id="PF01094">
    <property type="entry name" value="ANF_receptor"/>
    <property type="match status" value="1"/>
</dbReference>
<evidence type="ECO:0000313" key="14">
    <source>
        <dbReference type="RefSeq" id="XP_065643551.1"/>
    </source>
</evidence>
<dbReference type="InterPro" id="IPR050726">
    <property type="entry name" value="mGluR"/>
</dbReference>
<keyword evidence="3 10" id="KW-0812">Transmembrane</keyword>
<dbReference type="PANTHER" id="PTHR24060">
    <property type="entry name" value="METABOTROPIC GLUTAMATE RECEPTOR"/>
    <property type="match status" value="1"/>
</dbReference>
<keyword evidence="5" id="KW-0297">G-protein coupled receptor</keyword>
<dbReference type="Gene3D" id="3.40.50.2300">
    <property type="match status" value="2"/>
</dbReference>
<dbReference type="InterPro" id="IPR017978">
    <property type="entry name" value="GPCR_3_C"/>
</dbReference>
<comment type="subcellular location">
    <subcellularLocation>
        <location evidence="1">Cell membrane</location>
        <topology evidence="1">Multi-pass membrane protein</topology>
    </subcellularLocation>
</comment>
<evidence type="ECO:0000256" key="2">
    <source>
        <dbReference type="ARBA" id="ARBA00022475"/>
    </source>
</evidence>
<keyword evidence="8" id="KW-0325">Glycoprotein</keyword>
<protein>
    <submittedName>
        <fullName evidence="14">Metabotropic glutamate receptor 3-like</fullName>
    </submittedName>
</protein>
<keyword evidence="9" id="KW-0807">Transducer</keyword>
<feature type="signal peptide" evidence="11">
    <location>
        <begin position="1"/>
        <end position="27"/>
    </location>
</feature>
<dbReference type="RefSeq" id="XP_065643551.1">
    <property type="nucleotide sequence ID" value="XM_065787479.1"/>
</dbReference>
<dbReference type="SUPFAM" id="SSF53822">
    <property type="entry name" value="Periplasmic binding protein-like I"/>
    <property type="match status" value="1"/>
</dbReference>
<dbReference type="Proteomes" id="UP001652625">
    <property type="component" value="Chromosome 01"/>
</dbReference>
<dbReference type="InterPro" id="IPR038550">
    <property type="entry name" value="GPCR_3_9-Cys_sf"/>
</dbReference>
<evidence type="ECO:0000256" key="7">
    <source>
        <dbReference type="ARBA" id="ARBA00023170"/>
    </source>
</evidence>
<evidence type="ECO:0000256" key="11">
    <source>
        <dbReference type="SAM" id="SignalP"/>
    </source>
</evidence>
<accession>A0ABM4B3Z1</accession>
<dbReference type="PRINTS" id="PR00248">
    <property type="entry name" value="GPCRMGR"/>
</dbReference>
<evidence type="ECO:0000256" key="10">
    <source>
        <dbReference type="SAM" id="Phobius"/>
    </source>
</evidence>
<evidence type="ECO:0000256" key="1">
    <source>
        <dbReference type="ARBA" id="ARBA00004651"/>
    </source>
</evidence>
<evidence type="ECO:0000313" key="13">
    <source>
        <dbReference type="Proteomes" id="UP001652625"/>
    </source>
</evidence>
<keyword evidence="4 10" id="KW-1133">Transmembrane helix</keyword>
<sequence>MHKKIGLAVCLKVSIFLILVSESHVFAEVTRGNGTFLLNGIFPIGTDGGLNIQSGFMMYQAMKYAVNVVNRANNASFLHGYKLAIHEVFDVNDTPDLQQKILKTFLDRIPFLIGPYSAQSSFIASTLTSVFNTVAISYSSSCSFFDNRKLETILRTVPSDKFRVQVALDLLQKLKWNYVVVISSYRYDGEFDAAQFINQLSSINVCLEAEIGLPYYSTKSVYESVFQNLFGVNYENKEKRRSIGLILFTNKQDTSAIFSLIQEHNLKNNLAVICIYGCTNYVEITQGKEATLNGTLSLDIAYDRIQGFENYYLNLNPYDDPDPELKYVWENIFNCSLSTINASKSLCTGEERFSEGVGYYSQTPVHTVIYAVYAIADSLELLINHICNIRKVYMKDFKECFLKANERDTYSEYVRKVLNWLSYSDGTLDDFKTPFIRINRTIKYNIHQFLFTEEKYKNVLRGSWELYRPILNSLPEEVLCSTRPKFTFVTDDILSLVPTILCSDPCPLGEIRIKETSSQKSMCCWKCQKCQDDSISHNDSCVPCGKKEKVEFNKCKTIPEIEASFTGACGKFFFIYIVLIVVGLCLVLGVTGLFIIFKSNRIVSCSGRNLNCLILVGIKILFCCPIAYMIRPSTISCVFRELLPGMGFLMCYTPLFSRTHQIYKSFVCGKTSVSKPASHPIFQAFVVFGLVFVQILISILRFVLNLPNPNFVILPNKDFNIFQCNSMTNFVSLLVNLLISVVTMGLCTFNAFRIRHFPKNNNEAQHIGVTMYISCLIWGVFLPSYYLTSEKELFLSELLISALCIFLGYLTLIGLFINKVRLLLCPLPSDNNLNNQQMLSLQTI</sequence>
<proteinExistence type="predicted"/>
<dbReference type="Pfam" id="PF00003">
    <property type="entry name" value="7tm_3"/>
    <property type="match status" value="1"/>
</dbReference>
<feature type="transmembrane region" description="Helical" evidence="10">
    <location>
        <begin position="764"/>
        <end position="786"/>
    </location>
</feature>
<evidence type="ECO:0000256" key="9">
    <source>
        <dbReference type="ARBA" id="ARBA00023224"/>
    </source>
</evidence>
<dbReference type="PROSITE" id="PS50259">
    <property type="entry name" value="G_PROTEIN_RECEP_F3_4"/>
    <property type="match status" value="1"/>
</dbReference>
<dbReference type="CDD" id="cd13953">
    <property type="entry name" value="7tm_classC_mGluR-like"/>
    <property type="match status" value="1"/>
</dbReference>
<feature type="domain" description="G-protein coupled receptors family 3 profile" evidence="12">
    <location>
        <begin position="572"/>
        <end position="824"/>
    </location>
</feature>
<name>A0ABM4B3Z1_HYDVU</name>
<reference evidence="13" key="1">
    <citation type="submission" date="2025-05" db="UniProtKB">
        <authorList>
            <consortium name="RefSeq"/>
        </authorList>
    </citation>
    <scope>NUCLEOTIDE SEQUENCE [LARGE SCALE GENOMIC DNA]</scope>
</reference>
<keyword evidence="7" id="KW-0675">Receptor</keyword>
<feature type="transmembrane region" description="Helical" evidence="10">
    <location>
        <begin position="573"/>
        <end position="597"/>
    </location>
</feature>
<evidence type="ECO:0000256" key="4">
    <source>
        <dbReference type="ARBA" id="ARBA00022989"/>
    </source>
</evidence>
<feature type="chain" id="PRO_5046020925" evidence="11">
    <location>
        <begin position="28"/>
        <end position="844"/>
    </location>
</feature>
<organism evidence="13 14">
    <name type="scientific">Hydra vulgaris</name>
    <name type="common">Hydra</name>
    <name type="synonym">Hydra attenuata</name>
    <dbReference type="NCBI Taxonomy" id="6087"/>
    <lineage>
        <taxon>Eukaryota</taxon>
        <taxon>Metazoa</taxon>
        <taxon>Cnidaria</taxon>
        <taxon>Hydrozoa</taxon>
        <taxon>Hydroidolina</taxon>
        <taxon>Anthoathecata</taxon>
        <taxon>Aplanulata</taxon>
        <taxon>Hydridae</taxon>
        <taxon>Hydra</taxon>
    </lineage>
</organism>
<dbReference type="InterPro" id="IPR000337">
    <property type="entry name" value="GPCR_3"/>
</dbReference>
<keyword evidence="11" id="KW-0732">Signal</keyword>
<dbReference type="GeneID" id="136075140"/>
<keyword evidence="6 10" id="KW-0472">Membrane</keyword>
<evidence type="ECO:0000256" key="5">
    <source>
        <dbReference type="ARBA" id="ARBA00023040"/>
    </source>
</evidence>
<dbReference type="Gene3D" id="2.10.50.30">
    <property type="entry name" value="GPCR, family 3, nine cysteines domain"/>
    <property type="match status" value="1"/>
</dbReference>
<feature type="transmembrane region" description="Helical" evidence="10">
    <location>
        <begin position="798"/>
        <end position="817"/>
    </location>
</feature>
<keyword evidence="13" id="KW-1185">Reference proteome</keyword>
<feature type="transmembrane region" description="Helical" evidence="10">
    <location>
        <begin position="730"/>
        <end position="752"/>
    </location>
</feature>
<evidence type="ECO:0000256" key="8">
    <source>
        <dbReference type="ARBA" id="ARBA00023180"/>
    </source>
</evidence>
<keyword evidence="2" id="KW-1003">Cell membrane</keyword>
<gene>
    <name evidence="14" type="primary">LOC136075140</name>
</gene>
<evidence type="ECO:0000256" key="6">
    <source>
        <dbReference type="ARBA" id="ARBA00023136"/>
    </source>
</evidence>
<feature type="transmembrane region" description="Helical" evidence="10">
    <location>
        <begin position="681"/>
        <end position="704"/>
    </location>
</feature>
<dbReference type="InterPro" id="IPR028082">
    <property type="entry name" value="Peripla_BP_I"/>
</dbReference>
<feature type="transmembrane region" description="Helical" evidence="10">
    <location>
        <begin position="609"/>
        <end position="630"/>
    </location>
</feature>
<evidence type="ECO:0000256" key="3">
    <source>
        <dbReference type="ARBA" id="ARBA00022692"/>
    </source>
</evidence>